<accession>A0AAV7K2L2</accession>
<evidence type="ECO:0000313" key="5">
    <source>
        <dbReference type="EMBL" id="KAI6655025.1"/>
    </source>
</evidence>
<dbReference type="InterPro" id="IPR001680">
    <property type="entry name" value="WD40_rpt"/>
</dbReference>
<comment type="caution">
    <text evidence="5">The sequence shown here is derived from an EMBL/GenBank/DDBJ whole genome shotgun (WGS) entry which is preliminary data.</text>
</comment>
<sequence>MASYSLKSLYAPAPKLTRGVGFNINADPKGKNIIYAHGNAIYIRDLANPEICESYHGHQNATTVAAYAPSGNYICSGDVTGKVIVWDAIQPEHIVKYEGKQLGGSIKDIAWNSENNRIAVAGEGKEKVVHAFMWDSGSSVGNMTGHIKYCNSVSIRPTRPFRIVSGSEDFFVNLYEGPPFKLMSQIKQHNNFVNKVRYSPDGSVFCSGSSDGKVILFDGKDGALVSCLGGDRAHGMGVTNLCWGPTSSQLLTVSSDRTAKLWDVEANQCVTTFKLGDNIPNDMQCSCVWAGDYMISVSLNGNINYLDKNNPDHPFRVLKGHEKNITTLVTNEDDYKFYTTSYDGRCLRWNPAAFDIQECKGTGHTSQVNRAVRHKDKVYSIGIEKTLRCLDTNEDQYTPLGLPMESESKDITISKEGVIFVTCLNHLTVVKNDGIQNTIPLPYVGVSASFNNDKKQLALLGEDKKVHLFNYGDDGKLEEIFVSQEFFEIGNIIRYSPDCKMLAVTSGKTVHILNPAEELKEIQALTRASARLLDIEWSSDSKRIATAGLDSHIQVYEFGENLDKFSIHRAHPGTVIQALQWIGNNILSTGYDSCVRIWKRE</sequence>
<feature type="repeat" description="WD" evidence="4">
    <location>
        <begin position="55"/>
        <end position="87"/>
    </location>
</feature>
<dbReference type="PROSITE" id="PS50294">
    <property type="entry name" value="WD_REPEATS_REGION"/>
    <property type="match status" value="3"/>
</dbReference>
<dbReference type="CDD" id="cd00200">
    <property type="entry name" value="WD40"/>
    <property type="match status" value="1"/>
</dbReference>
<dbReference type="Gene3D" id="2.130.10.10">
    <property type="entry name" value="YVTN repeat-like/Quinoprotein amine dehydrogenase"/>
    <property type="match status" value="2"/>
</dbReference>
<feature type="repeat" description="WD" evidence="4">
    <location>
        <begin position="318"/>
        <end position="350"/>
    </location>
</feature>
<evidence type="ECO:0000256" key="4">
    <source>
        <dbReference type="PROSITE-ProRule" id="PRU00221"/>
    </source>
</evidence>
<keyword evidence="6" id="KW-1185">Reference proteome</keyword>
<dbReference type="Proteomes" id="UP001165289">
    <property type="component" value="Unassembled WGS sequence"/>
</dbReference>
<evidence type="ECO:0000256" key="2">
    <source>
        <dbReference type="ARBA" id="ARBA00022737"/>
    </source>
</evidence>
<dbReference type="AlphaFoldDB" id="A0AAV7K2L2"/>
<dbReference type="SUPFAM" id="SSF50978">
    <property type="entry name" value="WD40 repeat-like"/>
    <property type="match status" value="2"/>
</dbReference>
<feature type="repeat" description="WD" evidence="4">
    <location>
        <begin position="231"/>
        <end position="272"/>
    </location>
</feature>
<evidence type="ECO:0000256" key="3">
    <source>
        <dbReference type="ARBA" id="ARBA00038366"/>
    </source>
</evidence>
<gene>
    <name evidence="5" type="ORF">LOD99_2314</name>
</gene>
<dbReference type="Pfam" id="PF00400">
    <property type="entry name" value="WD40"/>
    <property type="match status" value="6"/>
</dbReference>
<dbReference type="InterPro" id="IPR036322">
    <property type="entry name" value="WD40_repeat_dom_sf"/>
</dbReference>
<evidence type="ECO:0000256" key="1">
    <source>
        <dbReference type="ARBA" id="ARBA00022574"/>
    </source>
</evidence>
<keyword evidence="2" id="KW-0677">Repeat</keyword>
<dbReference type="SMART" id="SM00320">
    <property type="entry name" value="WD40"/>
    <property type="match status" value="9"/>
</dbReference>
<proteinExistence type="inferred from homology"/>
<dbReference type="PANTHER" id="PTHR19856">
    <property type="entry name" value="WD-REPEATCONTAINING PROTEIN WDR1"/>
    <property type="match status" value="1"/>
</dbReference>
<evidence type="ECO:0000313" key="6">
    <source>
        <dbReference type="Proteomes" id="UP001165289"/>
    </source>
</evidence>
<dbReference type="InterPro" id="IPR015943">
    <property type="entry name" value="WD40/YVTN_repeat-like_dom_sf"/>
</dbReference>
<dbReference type="FunFam" id="2.130.10.10:FF:000102">
    <property type="entry name" value="Actin-interacting protein 1"/>
    <property type="match status" value="1"/>
</dbReference>
<dbReference type="PROSITE" id="PS00678">
    <property type="entry name" value="WD_REPEATS_1"/>
    <property type="match status" value="1"/>
</dbReference>
<dbReference type="InterPro" id="IPR019775">
    <property type="entry name" value="WD40_repeat_CS"/>
</dbReference>
<comment type="similarity">
    <text evidence="3">Belongs to the WD repeat AIP1 family.</text>
</comment>
<dbReference type="GO" id="GO:0030864">
    <property type="term" value="C:cortical actin cytoskeleton"/>
    <property type="evidence" value="ECO:0007669"/>
    <property type="project" value="TreeGrafter"/>
</dbReference>
<reference evidence="5 6" key="1">
    <citation type="journal article" date="2023" name="BMC Biol.">
        <title>The compact genome of the sponge Oopsacas minuta (Hexactinellida) is lacking key metazoan core genes.</title>
        <authorList>
            <person name="Santini S."/>
            <person name="Schenkelaars Q."/>
            <person name="Jourda C."/>
            <person name="Duchesne M."/>
            <person name="Belahbib H."/>
            <person name="Rocher C."/>
            <person name="Selva M."/>
            <person name="Riesgo A."/>
            <person name="Vervoort M."/>
            <person name="Leys S.P."/>
            <person name="Kodjabachian L."/>
            <person name="Le Bivic A."/>
            <person name="Borchiellini C."/>
            <person name="Claverie J.M."/>
            <person name="Renard E."/>
        </authorList>
    </citation>
    <scope>NUCLEOTIDE SEQUENCE [LARGE SCALE GENOMIC DNA]</scope>
    <source>
        <strain evidence="5">SPO-2</strain>
    </source>
</reference>
<feature type="repeat" description="WD" evidence="4">
    <location>
        <begin position="186"/>
        <end position="218"/>
    </location>
</feature>
<organism evidence="5 6">
    <name type="scientific">Oopsacas minuta</name>
    <dbReference type="NCBI Taxonomy" id="111878"/>
    <lineage>
        <taxon>Eukaryota</taxon>
        <taxon>Metazoa</taxon>
        <taxon>Porifera</taxon>
        <taxon>Hexactinellida</taxon>
        <taxon>Hexasterophora</taxon>
        <taxon>Lyssacinosida</taxon>
        <taxon>Leucopsacidae</taxon>
        <taxon>Oopsacas</taxon>
    </lineage>
</organism>
<dbReference type="PANTHER" id="PTHR19856:SF0">
    <property type="entry name" value="WD REPEAT-CONTAINING PROTEIN 1"/>
    <property type="match status" value="1"/>
</dbReference>
<dbReference type="GO" id="GO:0030042">
    <property type="term" value="P:actin filament depolymerization"/>
    <property type="evidence" value="ECO:0007669"/>
    <property type="project" value="TreeGrafter"/>
</dbReference>
<keyword evidence="1 4" id="KW-0853">WD repeat</keyword>
<dbReference type="PROSITE" id="PS50082">
    <property type="entry name" value="WD_REPEATS_2"/>
    <property type="match status" value="4"/>
</dbReference>
<protein>
    <submittedName>
        <fullName evidence="5">Actin-interacting protein 1-like</fullName>
    </submittedName>
</protein>
<name>A0AAV7K2L2_9METZ</name>
<dbReference type="GO" id="GO:0051015">
    <property type="term" value="F:actin filament binding"/>
    <property type="evidence" value="ECO:0007669"/>
    <property type="project" value="TreeGrafter"/>
</dbReference>
<dbReference type="EMBL" id="JAKMXF010000210">
    <property type="protein sequence ID" value="KAI6655025.1"/>
    <property type="molecule type" value="Genomic_DNA"/>
</dbReference>